<dbReference type="SUPFAM" id="SSF64268">
    <property type="entry name" value="PX domain"/>
    <property type="match status" value="1"/>
</dbReference>
<dbReference type="Gene3D" id="3.30.1520.10">
    <property type="entry name" value="Phox-like domain"/>
    <property type="match status" value="1"/>
</dbReference>
<dbReference type="PANTHER" id="PTHR45850:SF1">
    <property type="entry name" value="SORTING NEXIN 6, ISOFORM B"/>
    <property type="match status" value="1"/>
</dbReference>
<dbReference type="InterPro" id="IPR036871">
    <property type="entry name" value="PX_dom_sf"/>
</dbReference>
<reference evidence="1" key="1">
    <citation type="submission" date="2016-06" db="UniProtKB">
        <authorList>
            <consortium name="WormBaseParasite"/>
        </authorList>
    </citation>
    <scope>IDENTIFICATION</scope>
</reference>
<dbReference type="WBParaSite" id="SSLN_0001637101-mRNA-1">
    <property type="protein sequence ID" value="SSLN_0001637101-mRNA-1"/>
    <property type="gene ID" value="SSLN_0001637101"/>
</dbReference>
<dbReference type="AlphaFoldDB" id="A0A183TH20"/>
<evidence type="ECO:0000313" key="1">
    <source>
        <dbReference type="WBParaSite" id="SSLN_0001637101-mRNA-1"/>
    </source>
</evidence>
<accession>A0A183TH20</accession>
<name>A0A183TH20_SCHSO</name>
<dbReference type="GO" id="GO:0035091">
    <property type="term" value="F:phosphatidylinositol binding"/>
    <property type="evidence" value="ECO:0007669"/>
    <property type="project" value="InterPro"/>
</dbReference>
<dbReference type="PANTHER" id="PTHR45850">
    <property type="entry name" value="SORTING NEXIN FAMILY MEMBER"/>
    <property type="match status" value="1"/>
</dbReference>
<proteinExistence type="predicted"/>
<sequence>LANRLANLPVTHADISGENRWCQLRDTIQSTALDDLGRARRQHQDWFDDNDAAINALLVEKKQLHKAYIDRPTAANKTAFYRSGRLSSDFADPSGFFQSTVPIGGVRSFPPNPAFQSRLITEPGDSANDVYLQVEISDALSDKDRVFFTVRTKTNLPEFKKQEFQVNRVHDEFIWLHDQFEENEAYAGLIVSPNSLKVICSC</sequence>
<protein>
    <submittedName>
        <fullName evidence="1">PX domain-containing protein</fullName>
    </submittedName>
</protein>
<organism evidence="1">
    <name type="scientific">Schistocephalus solidus</name>
    <name type="common">Tapeworm</name>
    <dbReference type="NCBI Taxonomy" id="70667"/>
    <lineage>
        <taxon>Eukaryota</taxon>
        <taxon>Metazoa</taxon>
        <taxon>Spiralia</taxon>
        <taxon>Lophotrochozoa</taxon>
        <taxon>Platyhelminthes</taxon>
        <taxon>Cestoda</taxon>
        <taxon>Eucestoda</taxon>
        <taxon>Diphyllobothriidea</taxon>
        <taxon>Diphyllobothriidae</taxon>
        <taxon>Schistocephalus</taxon>
    </lineage>
</organism>